<sequence>MQTIPQSPRSVNDRRSHQCARPGWRPRRGSQQRLAADIAASIERRIAEGRPWSFDEYGMADNPELLTLVRARLGAAASPAVDAAAAQP</sequence>
<keyword evidence="3" id="KW-1185">Reference proteome</keyword>
<dbReference type="Proteomes" id="UP000019141">
    <property type="component" value="Unassembled WGS sequence"/>
</dbReference>
<evidence type="ECO:0000256" key="1">
    <source>
        <dbReference type="SAM" id="MobiDB-lite"/>
    </source>
</evidence>
<keyword evidence="2" id="KW-0614">Plasmid</keyword>
<evidence type="ECO:0000313" key="3">
    <source>
        <dbReference type="Proteomes" id="UP000019141"/>
    </source>
</evidence>
<evidence type="ECO:0000313" key="2">
    <source>
        <dbReference type="EMBL" id="ETX03640.1"/>
    </source>
</evidence>
<reference evidence="2 3" key="1">
    <citation type="journal article" date="2014" name="Nature">
        <title>An environmental bacterial taxon with a large and distinct metabolic repertoire.</title>
        <authorList>
            <person name="Wilson M.C."/>
            <person name="Mori T."/>
            <person name="Ruckert C."/>
            <person name="Uria A.R."/>
            <person name="Helf M.J."/>
            <person name="Takada K."/>
            <person name="Gernert C."/>
            <person name="Steffens U.A."/>
            <person name="Heycke N."/>
            <person name="Schmitt S."/>
            <person name="Rinke C."/>
            <person name="Helfrich E.J."/>
            <person name="Brachmann A.O."/>
            <person name="Gurgui C."/>
            <person name="Wakimoto T."/>
            <person name="Kracht M."/>
            <person name="Crusemann M."/>
            <person name="Hentschel U."/>
            <person name="Abe I."/>
            <person name="Matsunaga S."/>
            <person name="Kalinowski J."/>
            <person name="Takeyama H."/>
            <person name="Piel J."/>
        </authorList>
    </citation>
    <scope>NUCLEOTIDE SEQUENCE [LARGE SCALE GENOMIC DNA]</scope>
    <source>
        <strain evidence="3">TSY1</strain>
        <plasmid evidence="2">pTSY</plasmid>
    </source>
</reference>
<comment type="caution">
    <text evidence="2">The sequence shown here is derived from an EMBL/GenBank/DDBJ whole genome shotgun (WGS) entry which is preliminary data.</text>
</comment>
<dbReference type="HOGENOM" id="CLU_192042_0_0_7"/>
<gene>
    <name evidence="2" type="ORF">ETSY1_46615</name>
</gene>
<dbReference type="EMBL" id="AZHW01000019">
    <property type="protein sequence ID" value="ETX03640.1"/>
    <property type="molecule type" value="Genomic_DNA"/>
</dbReference>
<protein>
    <submittedName>
        <fullName evidence="2">Uncharacterized protein</fullName>
    </submittedName>
</protein>
<organism evidence="2 3">
    <name type="scientific">Entotheonella factor</name>
    <dbReference type="NCBI Taxonomy" id="1429438"/>
    <lineage>
        <taxon>Bacteria</taxon>
        <taxon>Pseudomonadati</taxon>
        <taxon>Nitrospinota/Tectimicrobiota group</taxon>
        <taxon>Candidatus Tectimicrobiota</taxon>
        <taxon>Candidatus Entotheonellia</taxon>
        <taxon>Candidatus Entotheonellales</taxon>
        <taxon>Candidatus Entotheonellaceae</taxon>
        <taxon>Candidatus Entotheonella</taxon>
    </lineage>
</organism>
<geneLocation type="plasmid" evidence="2">
    <name>pTSY</name>
</geneLocation>
<accession>W4M0D6</accession>
<dbReference type="AlphaFoldDB" id="W4M0D6"/>
<proteinExistence type="predicted"/>
<name>W4M0D6_ENTF1</name>
<feature type="region of interest" description="Disordered" evidence="1">
    <location>
        <begin position="1"/>
        <end position="32"/>
    </location>
</feature>
<feature type="compositionally biased region" description="Polar residues" evidence="1">
    <location>
        <begin position="1"/>
        <end position="10"/>
    </location>
</feature>